<evidence type="ECO:0000256" key="2">
    <source>
        <dbReference type="ARBA" id="ARBA00009116"/>
    </source>
</evidence>
<reference evidence="6" key="1">
    <citation type="journal article" date="2015" name="PLoS ONE">
        <title>Comprehensive Evaluation of Toxoplasma gondii VEG and Neospora caninum LIV Genomes with Tachyzoite Stage Transcriptome and Proteome Defines Novel Transcript Features.</title>
        <authorList>
            <person name="Ramaprasad A."/>
            <person name="Mourier T."/>
            <person name="Naeem R."/>
            <person name="Malas T.B."/>
            <person name="Moussa E."/>
            <person name="Panigrahi A."/>
            <person name="Vermont S.J."/>
            <person name="Otto T.D."/>
            <person name="Wastling J."/>
            <person name="Pain A."/>
        </authorList>
    </citation>
    <scope>NUCLEOTIDE SEQUENCE</scope>
    <source>
        <strain evidence="6">VEG</strain>
    </source>
</reference>
<dbReference type="PANTHER" id="PTHR13126:SF0">
    <property type="entry name" value="ATP SYNTHASE MITOCHONDRIAL F1 COMPLEX ASSEMBLY FACTOR 1"/>
    <property type="match status" value="1"/>
</dbReference>
<evidence type="ECO:0000256" key="5">
    <source>
        <dbReference type="SAM" id="MobiDB-lite"/>
    </source>
</evidence>
<name>A0A0F7UUT0_TOXGV</name>
<dbReference type="GO" id="GO:0033615">
    <property type="term" value="P:mitochondrial proton-transporting ATP synthase complex assembly"/>
    <property type="evidence" value="ECO:0007669"/>
    <property type="project" value="TreeGrafter"/>
</dbReference>
<evidence type="ECO:0000313" key="6">
    <source>
        <dbReference type="EMBL" id="CEL72792.1"/>
    </source>
</evidence>
<evidence type="ECO:0000256" key="3">
    <source>
        <dbReference type="ARBA" id="ARBA00022946"/>
    </source>
</evidence>
<protein>
    <submittedName>
        <fullName evidence="6">ATP synthase mitochondrial F1 complex assembly factor 1</fullName>
    </submittedName>
</protein>
<gene>
    <name evidence="6" type="ORF">BN1205_035150</name>
</gene>
<organism evidence="6">
    <name type="scientific">Toxoplasma gondii (strain ATCC 50861 / VEG)</name>
    <dbReference type="NCBI Taxonomy" id="432359"/>
    <lineage>
        <taxon>Eukaryota</taxon>
        <taxon>Sar</taxon>
        <taxon>Alveolata</taxon>
        <taxon>Apicomplexa</taxon>
        <taxon>Conoidasida</taxon>
        <taxon>Coccidia</taxon>
        <taxon>Eucoccidiorida</taxon>
        <taxon>Eimeriorina</taxon>
        <taxon>Sarcocystidae</taxon>
        <taxon>Toxoplasma</taxon>
    </lineage>
</organism>
<feature type="region of interest" description="Disordered" evidence="5">
    <location>
        <begin position="42"/>
        <end position="77"/>
    </location>
</feature>
<dbReference type="GO" id="GO:0005739">
    <property type="term" value="C:mitochondrion"/>
    <property type="evidence" value="ECO:0007669"/>
    <property type="project" value="UniProtKB-SubCell"/>
</dbReference>
<dbReference type="EMBL" id="LN714494">
    <property type="protein sequence ID" value="CEL72792.1"/>
    <property type="molecule type" value="Genomic_DNA"/>
</dbReference>
<accession>A0A0F7UUT0</accession>
<keyword evidence="3" id="KW-0809">Transit peptide</keyword>
<dbReference type="AlphaFoldDB" id="A0A0F7UUT0"/>
<keyword evidence="4" id="KW-0496">Mitochondrion</keyword>
<comment type="similarity">
    <text evidence="2">Belongs to the ATP11 family.</text>
</comment>
<proteinExistence type="inferred from homology"/>
<dbReference type="InterPro" id="IPR010591">
    <property type="entry name" value="ATP11"/>
</dbReference>
<evidence type="ECO:0000256" key="1">
    <source>
        <dbReference type="ARBA" id="ARBA00004173"/>
    </source>
</evidence>
<dbReference type="PANTHER" id="PTHR13126">
    <property type="entry name" value="CHAPERONE ATP11"/>
    <property type="match status" value="1"/>
</dbReference>
<comment type="subcellular location">
    <subcellularLocation>
        <location evidence="1">Mitochondrion</location>
    </subcellularLocation>
</comment>
<dbReference type="Pfam" id="PF06644">
    <property type="entry name" value="ATP11"/>
    <property type="match status" value="1"/>
</dbReference>
<evidence type="ECO:0000256" key="4">
    <source>
        <dbReference type="ARBA" id="ARBA00023128"/>
    </source>
</evidence>
<sequence>MEIAHVFFRSEALLASPAKERRLVSRIFPFLQQARRSWLSSPAVSASSGSPARSVSSRLSPSLAPSPSSPQLLPSASSARFSSPRAVCALPGLRRPLGGALAAAEPAAVLWCASTRSRSFCISLPSPKKLSDVVKLPLLRLKSREEIAEIWAEHFHSKPLSVAASTAHDAFERVAANAQVAPHFVVPLPRGDGGASFETFFIQFQGPRICLVTSLHEYTQNPGQPSPFLVVTFFDELGTEKNLSLVQADILRGECLSKAEGGHLLSLLLLFYSDPNLSRWVLEFNLKPREFSFDVFQEEQRRWFNFPLQTPPRLQLSGE</sequence>